<keyword evidence="2" id="KW-0732">Signal</keyword>
<dbReference type="GO" id="GO:0030313">
    <property type="term" value="C:cell envelope"/>
    <property type="evidence" value="ECO:0007669"/>
    <property type="project" value="UniProtKB-SubCell"/>
</dbReference>
<dbReference type="STRING" id="1121322.SAMN02745136_00077"/>
<name>A0A1M6JH05_9FIRM</name>
<dbReference type="Proteomes" id="UP000184386">
    <property type="component" value="Unassembled WGS sequence"/>
</dbReference>
<dbReference type="Pfam" id="PF09479">
    <property type="entry name" value="Flg_new"/>
    <property type="match status" value="3"/>
</dbReference>
<keyword evidence="4" id="KW-1185">Reference proteome</keyword>
<dbReference type="NCBIfam" id="TIGR02543">
    <property type="entry name" value="List_Bact_rpt"/>
    <property type="match status" value="2"/>
</dbReference>
<reference evidence="3 4" key="1">
    <citation type="submission" date="2016-11" db="EMBL/GenBank/DDBJ databases">
        <authorList>
            <person name="Jaros S."/>
            <person name="Januszkiewicz K."/>
            <person name="Wedrychowicz H."/>
        </authorList>
    </citation>
    <scope>NUCLEOTIDE SEQUENCE [LARGE SCALE GENOMIC DNA]</scope>
    <source>
        <strain evidence="3 4">DSM 15929</strain>
    </source>
</reference>
<dbReference type="EMBL" id="FRAC01000006">
    <property type="protein sequence ID" value="SHJ45941.1"/>
    <property type="molecule type" value="Genomic_DNA"/>
</dbReference>
<protein>
    <submittedName>
        <fullName evidence="3">Listeria/Bacterioides repeat-containing protein</fullName>
    </submittedName>
</protein>
<evidence type="ECO:0000256" key="1">
    <source>
        <dbReference type="ARBA" id="ARBA00004196"/>
    </source>
</evidence>
<organism evidence="3 4">
    <name type="scientific">Anaerocolumna jejuensis DSM 15929</name>
    <dbReference type="NCBI Taxonomy" id="1121322"/>
    <lineage>
        <taxon>Bacteria</taxon>
        <taxon>Bacillati</taxon>
        <taxon>Bacillota</taxon>
        <taxon>Clostridia</taxon>
        <taxon>Lachnospirales</taxon>
        <taxon>Lachnospiraceae</taxon>
        <taxon>Anaerocolumna</taxon>
    </lineage>
</organism>
<sequence length="261" mass="29302">MRDNNKIKRLVLSISLGLVLSMGCINTGLDASAASTDTKSNTYNVTLDPQGGTVSSNKIKVTVGKNYGTLPVPAKQNYTFRGWYIFPSGGTRINAEKEVTIAKDHTLYAQWDGKDFDITLDANEGTLDIKKISVRYGTRYFQTLPTPKRANYEFSGWYTQKKNGMQITANTLYKDNPPKKLYALWTKRILTIKFVAYNGEDYEKKVTCGGTYGALPKPIKKGSTFKGWFTWKDYPNIDATPIVSTTKVTDTSPTTLFARWY</sequence>
<feature type="signal peptide" evidence="2">
    <location>
        <begin position="1"/>
        <end position="33"/>
    </location>
</feature>
<dbReference type="InterPro" id="IPR013378">
    <property type="entry name" value="InlB-like_B-rpt"/>
</dbReference>
<accession>A0A1M6JH05</accession>
<dbReference type="InterPro" id="IPR042229">
    <property type="entry name" value="Listeria/Bacterioides_rpt_sf"/>
</dbReference>
<dbReference type="Gene3D" id="2.60.40.4270">
    <property type="entry name" value="Listeria-Bacteroides repeat domain"/>
    <property type="match status" value="3"/>
</dbReference>
<dbReference type="OrthoDB" id="2053604at2"/>
<gene>
    <name evidence="3" type="ORF">SAMN02745136_00077</name>
</gene>
<feature type="chain" id="PRO_5012680549" evidence="2">
    <location>
        <begin position="34"/>
        <end position="261"/>
    </location>
</feature>
<evidence type="ECO:0000313" key="3">
    <source>
        <dbReference type="EMBL" id="SHJ45941.1"/>
    </source>
</evidence>
<evidence type="ECO:0000256" key="2">
    <source>
        <dbReference type="SAM" id="SignalP"/>
    </source>
</evidence>
<proteinExistence type="predicted"/>
<dbReference type="AlphaFoldDB" id="A0A1M6JH05"/>
<dbReference type="RefSeq" id="WP_073271710.1">
    <property type="nucleotide sequence ID" value="NZ_FRAC01000006.1"/>
</dbReference>
<evidence type="ECO:0000313" key="4">
    <source>
        <dbReference type="Proteomes" id="UP000184386"/>
    </source>
</evidence>
<comment type="subcellular location">
    <subcellularLocation>
        <location evidence="1">Cell envelope</location>
    </subcellularLocation>
</comment>
<dbReference type="PROSITE" id="PS51257">
    <property type="entry name" value="PROKAR_LIPOPROTEIN"/>
    <property type="match status" value="1"/>
</dbReference>